<evidence type="ECO:0000256" key="21">
    <source>
        <dbReference type="SAM" id="Phobius"/>
    </source>
</evidence>
<dbReference type="GO" id="GO:0006119">
    <property type="term" value="P:oxidative phosphorylation"/>
    <property type="evidence" value="ECO:0007669"/>
    <property type="project" value="UniProtKB-UniPathway"/>
</dbReference>
<evidence type="ECO:0000256" key="10">
    <source>
        <dbReference type="ARBA" id="ARBA00022692"/>
    </source>
</evidence>
<comment type="pathway">
    <text evidence="3">Energy metabolism; oxidative phosphorylation.</text>
</comment>
<feature type="transmembrane region" description="Helical" evidence="21">
    <location>
        <begin position="65"/>
        <end position="84"/>
    </location>
</feature>
<accession>A0A3B0XX20</accession>
<dbReference type="PANTHER" id="PTHR33751:SF1">
    <property type="entry name" value="CBB3-TYPE CYTOCHROME C OXIDASE SUBUNIT FIXP"/>
    <property type="match status" value="1"/>
</dbReference>
<evidence type="ECO:0000256" key="11">
    <source>
        <dbReference type="ARBA" id="ARBA00022723"/>
    </source>
</evidence>
<protein>
    <recommendedName>
        <fullName evidence="20">Cytochrome c oxidase subunit III</fullName>
    </recommendedName>
</protein>
<feature type="transmembrane region" description="Helical" evidence="21">
    <location>
        <begin position="12"/>
        <end position="33"/>
    </location>
</feature>
<evidence type="ECO:0000313" key="23">
    <source>
        <dbReference type="EMBL" id="VAW72101.1"/>
    </source>
</evidence>
<keyword evidence="11" id="KW-0479">Metal-binding</keyword>
<sequence length="320" mass="36014">MSKFTSPFWEWFIFIPTLLGIIGIVALIIWMSVDTPDTRVEGEEAKSMGHNWDGLEELNNPLPRWWLYFFYITIYFAVGYLVLYPGSGIYEGVLKWNSTKMYNDEIKQFDQKLKPLFDKYTAMPIPTLAQHEQGMRTARRIFNNNCTICHASDAGGARGFPSLKDKAWLWGGTAAQIKQSITHGRNGNMPAWEKVIKKEGVKQVAHYVASLSRPIKNEALVSAGKTIYNTNCLACHGATGKGNKFLGAPNLTDRAWLYGGTLKTISKSIAYGRKGKMPAHKTLLSPAKIHLLTAYVYSLSASFPKKELLKKEKKKLQVNK</sequence>
<evidence type="ECO:0000256" key="19">
    <source>
        <dbReference type="ARBA" id="ARBA00023136"/>
    </source>
</evidence>
<keyword evidence="18" id="KW-0406">Ion transport</keyword>
<keyword evidence="14" id="KW-0249">Electron transport</keyword>
<gene>
    <name evidence="23" type="ORF">MNBD_GAMMA12-3056</name>
</gene>
<dbReference type="SUPFAM" id="SSF46626">
    <property type="entry name" value="Cytochrome c"/>
    <property type="match status" value="2"/>
</dbReference>
<dbReference type="GO" id="GO:0046872">
    <property type="term" value="F:metal ion binding"/>
    <property type="evidence" value="ECO:0007669"/>
    <property type="project" value="UniProtKB-KW"/>
</dbReference>
<evidence type="ECO:0000256" key="14">
    <source>
        <dbReference type="ARBA" id="ARBA00022982"/>
    </source>
</evidence>
<keyword evidence="16 23" id="KW-0560">Oxidoreductase</keyword>
<proteinExistence type="inferred from homology"/>
<evidence type="ECO:0000256" key="7">
    <source>
        <dbReference type="ARBA" id="ARBA00022519"/>
    </source>
</evidence>
<keyword evidence="13" id="KW-0375">Hydrogen ion transport</keyword>
<dbReference type="GO" id="GO:0005886">
    <property type="term" value="C:plasma membrane"/>
    <property type="evidence" value="ECO:0007669"/>
    <property type="project" value="UniProtKB-SubCell"/>
</dbReference>
<evidence type="ECO:0000256" key="8">
    <source>
        <dbReference type="ARBA" id="ARBA00022617"/>
    </source>
</evidence>
<dbReference type="PIRSF" id="PIRSF000006">
    <property type="entry name" value="Cbb3-Cox_fixP"/>
    <property type="match status" value="1"/>
</dbReference>
<name>A0A3B0XX20_9ZZZZ</name>
<dbReference type="InterPro" id="IPR038414">
    <property type="entry name" value="CcoP_N_sf"/>
</dbReference>
<dbReference type="Gene3D" id="6.10.280.130">
    <property type="match status" value="1"/>
</dbReference>
<evidence type="ECO:0000256" key="16">
    <source>
        <dbReference type="ARBA" id="ARBA00023002"/>
    </source>
</evidence>
<feature type="domain" description="Cytochrome c" evidence="22">
    <location>
        <begin position="219"/>
        <end position="300"/>
    </location>
</feature>
<reference evidence="23" key="1">
    <citation type="submission" date="2018-06" db="EMBL/GenBank/DDBJ databases">
        <authorList>
            <person name="Zhirakovskaya E."/>
        </authorList>
    </citation>
    <scope>NUCLEOTIDE SEQUENCE</scope>
</reference>
<dbReference type="InterPro" id="IPR050597">
    <property type="entry name" value="Cytochrome_c_Oxidase_Subunit"/>
</dbReference>
<dbReference type="Pfam" id="PF13442">
    <property type="entry name" value="Cytochrome_CBB3"/>
    <property type="match status" value="2"/>
</dbReference>
<evidence type="ECO:0000256" key="3">
    <source>
        <dbReference type="ARBA" id="ARBA00004673"/>
    </source>
</evidence>
<dbReference type="InterPro" id="IPR036909">
    <property type="entry name" value="Cyt_c-like_dom_sf"/>
</dbReference>
<dbReference type="Pfam" id="PF14715">
    <property type="entry name" value="FixP_N"/>
    <property type="match status" value="1"/>
</dbReference>
<evidence type="ECO:0000256" key="20">
    <source>
        <dbReference type="ARBA" id="ARBA00029635"/>
    </source>
</evidence>
<dbReference type="GO" id="GO:0020037">
    <property type="term" value="F:heme binding"/>
    <property type="evidence" value="ECO:0007669"/>
    <property type="project" value="InterPro"/>
</dbReference>
<dbReference type="InterPro" id="IPR004678">
    <property type="entry name" value="Cyt_c_oxidase_cbb3_su3"/>
</dbReference>
<dbReference type="GO" id="GO:0009055">
    <property type="term" value="F:electron transfer activity"/>
    <property type="evidence" value="ECO:0007669"/>
    <property type="project" value="InterPro"/>
</dbReference>
<keyword evidence="17" id="KW-0408">Iron</keyword>
<dbReference type="GO" id="GO:1902600">
    <property type="term" value="P:proton transmembrane transport"/>
    <property type="evidence" value="ECO:0007669"/>
    <property type="project" value="UniProtKB-KW"/>
</dbReference>
<evidence type="ECO:0000256" key="4">
    <source>
        <dbReference type="ARBA" id="ARBA00006113"/>
    </source>
</evidence>
<dbReference type="PANTHER" id="PTHR33751">
    <property type="entry name" value="CBB3-TYPE CYTOCHROME C OXIDASE SUBUNIT FIXP"/>
    <property type="match status" value="1"/>
</dbReference>
<evidence type="ECO:0000259" key="22">
    <source>
        <dbReference type="PROSITE" id="PS51007"/>
    </source>
</evidence>
<keyword evidence="15 21" id="KW-1133">Transmembrane helix</keyword>
<comment type="subcellular location">
    <subcellularLocation>
        <location evidence="2">Cell inner membrane</location>
    </subcellularLocation>
</comment>
<keyword evidence="6" id="KW-1003">Cell membrane</keyword>
<evidence type="ECO:0000256" key="18">
    <source>
        <dbReference type="ARBA" id="ARBA00023065"/>
    </source>
</evidence>
<keyword evidence="19 21" id="KW-0472">Membrane</keyword>
<keyword evidence="7" id="KW-0997">Cell inner membrane</keyword>
<evidence type="ECO:0000256" key="1">
    <source>
        <dbReference type="ARBA" id="ARBA00001926"/>
    </source>
</evidence>
<keyword evidence="12" id="KW-0677">Repeat</keyword>
<dbReference type="InterPro" id="IPR009056">
    <property type="entry name" value="Cyt_c-like_dom"/>
</dbReference>
<dbReference type="GO" id="GO:0016491">
    <property type="term" value="F:oxidoreductase activity"/>
    <property type="evidence" value="ECO:0007669"/>
    <property type="project" value="UniProtKB-KW"/>
</dbReference>
<keyword evidence="8" id="KW-0349">Heme</keyword>
<keyword evidence="10 21" id="KW-0812">Transmembrane</keyword>
<feature type="domain" description="Cytochrome c" evidence="22">
    <location>
        <begin position="133"/>
        <end position="212"/>
    </location>
</feature>
<evidence type="ECO:0000256" key="5">
    <source>
        <dbReference type="ARBA" id="ARBA00022448"/>
    </source>
</evidence>
<evidence type="ECO:0000256" key="12">
    <source>
        <dbReference type="ARBA" id="ARBA00022737"/>
    </source>
</evidence>
<dbReference type="UniPathway" id="UPA00705"/>
<dbReference type="AlphaFoldDB" id="A0A3B0XX20"/>
<evidence type="ECO:0000256" key="17">
    <source>
        <dbReference type="ARBA" id="ARBA00023004"/>
    </source>
</evidence>
<dbReference type="EMBL" id="UOFL01000034">
    <property type="protein sequence ID" value="VAW72101.1"/>
    <property type="molecule type" value="Genomic_DNA"/>
</dbReference>
<dbReference type="InterPro" id="IPR032858">
    <property type="entry name" value="CcoP_N"/>
</dbReference>
<evidence type="ECO:0000256" key="15">
    <source>
        <dbReference type="ARBA" id="ARBA00022989"/>
    </source>
</evidence>
<dbReference type="PROSITE" id="PS51007">
    <property type="entry name" value="CYTC"/>
    <property type="match status" value="2"/>
</dbReference>
<comment type="cofactor">
    <cofactor evidence="1">
        <name>heme c</name>
        <dbReference type="ChEBI" id="CHEBI:61717"/>
    </cofactor>
</comment>
<comment type="similarity">
    <text evidence="4">Belongs to the CcoP / FixP family.</text>
</comment>
<keyword evidence="5" id="KW-0813">Transport</keyword>
<organism evidence="23">
    <name type="scientific">hydrothermal vent metagenome</name>
    <dbReference type="NCBI Taxonomy" id="652676"/>
    <lineage>
        <taxon>unclassified sequences</taxon>
        <taxon>metagenomes</taxon>
        <taxon>ecological metagenomes</taxon>
    </lineage>
</organism>
<keyword evidence="9" id="KW-0679">Respiratory chain</keyword>
<dbReference type="Gene3D" id="1.10.760.10">
    <property type="entry name" value="Cytochrome c-like domain"/>
    <property type="match status" value="2"/>
</dbReference>
<dbReference type="NCBIfam" id="TIGR00782">
    <property type="entry name" value="ccoP"/>
    <property type="match status" value="1"/>
</dbReference>
<evidence type="ECO:0000256" key="9">
    <source>
        <dbReference type="ARBA" id="ARBA00022660"/>
    </source>
</evidence>
<evidence type="ECO:0000256" key="6">
    <source>
        <dbReference type="ARBA" id="ARBA00022475"/>
    </source>
</evidence>
<evidence type="ECO:0000256" key="2">
    <source>
        <dbReference type="ARBA" id="ARBA00004533"/>
    </source>
</evidence>
<evidence type="ECO:0000256" key="13">
    <source>
        <dbReference type="ARBA" id="ARBA00022781"/>
    </source>
</evidence>